<comment type="caution">
    <text evidence="1">The sequence shown here is derived from an EMBL/GenBank/DDBJ whole genome shotgun (WGS) entry which is preliminary data.</text>
</comment>
<proteinExistence type="predicted"/>
<protein>
    <submittedName>
        <fullName evidence="1">Uncharacterized protein</fullName>
    </submittedName>
</protein>
<name>A0ABP0SSQ5_9DINO</name>
<dbReference type="EMBL" id="CAXAMN010028162">
    <property type="protein sequence ID" value="CAK9115465.1"/>
    <property type="molecule type" value="Genomic_DNA"/>
</dbReference>
<evidence type="ECO:0000313" key="2">
    <source>
        <dbReference type="Proteomes" id="UP001642484"/>
    </source>
</evidence>
<keyword evidence="2" id="KW-1185">Reference proteome</keyword>
<dbReference type="Proteomes" id="UP001642484">
    <property type="component" value="Unassembled WGS sequence"/>
</dbReference>
<sequence>MTFLHIIASNATFGTMMGSGSKSSIATNAAFAASEVATIIFTVMLVEAVTPPRSKIRTRAWRMQCEETARCACRISFNRSRKSRSCNAAIPFTRTAFGNCKCRLQDCSPCGAPYAACLSTAATICGTRLTGRSRRRQCLLNTGRYHWVRSRRSRRSQVPRLNQLERVAKRFFMGDSQESTIS</sequence>
<gene>
    <name evidence="1" type="ORF">CCMP2556_LOCUS53364</name>
</gene>
<reference evidence="1 2" key="1">
    <citation type="submission" date="2024-02" db="EMBL/GenBank/DDBJ databases">
        <authorList>
            <person name="Chen Y."/>
            <person name="Shah S."/>
            <person name="Dougan E. K."/>
            <person name="Thang M."/>
            <person name="Chan C."/>
        </authorList>
    </citation>
    <scope>NUCLEOTIDE SEQUENCE [LARGE SCALE GENOMIC DNA]</scope>
</reference>
<evidence type="ECO:0000313" key="1">
    <source>
        <dbReference type="EMBL" id="CAK9115465.1"/>
    </source>
</evidence>
<accession>A0ABP0SSQ5</accession>
<organism evidence="1 2">
    <name type="scientific">Durusdinium trenchii</name>
    <dbReference type="NCBI Taxonomy" id="1381693"/>
    <lineage>
        <taxon>Eukaryota</taxon>
        <taxon>Sar</taxon>
        <taxon>Alveolata</taxon>
        <taxon>Dinophyceae</taxon>
        <taxon>Suessiales</taxon>
        <taxon>Symbiodiniaceae</taxon>
        <taxon>Durusdinium</taxon>
    </lineage>
</organism>